<dbReference type="InterPro" id="IPR029058">
    <property type="entry name" value="AB_hydrolase_fold"/>
</dbReference>
<evidence type="ECO:0000313" key="4">
    <source>
        <dbReference type="EMBL" id="KAL1892074.1"/>
    </source>
</evidence>
<feature type="active site" description="Nucleophile" evidence="3">
    <location>
        <position position="152"/>
    </location>
</feature>
<evidence type="ECO:0000256" key="1">
    <source>
        <dbReference type="ARBA" id="ARBA00022801"/>
    </source>
</evidence>
<dbReference type="Proteomes" id="UP001583186">
    <property type="component" value="Unassembled WGS sequence"/>
</dbReference>
<accession>A0ABR3YUL1</accession>
<reference evidence="4 5" key="1">
    <citation type="journal article" date="2024" name="IMA Fungus">
        <title>IMA Genome - F19 : A genome assembly and annotation guide to empower mycologists, including annotated draft genome sequences of Ceratocystis pirilliformis, Diaporthe australafricana, Fusarium ophioides, Paecilomyces lecythidis, and Sporothrix stenoceras.</title>
        <authorList>
            <person name="Aylward J."/>
            <person name="Wilson A.M."/>
            <person name="Visagie C.M."/>
            <person name="Spraker J."/>
            <person name="Barnes I."/>
            <person name="Buitendag C."/>
            <person name="Ceriani C."/>
            <person name="Del Mar Angel L."/>
            <person name="du Plessis D."/>
            <person name="Fuchs T."/>
            <person name="Gasser K."/>
            <person name="Kramer D."/>
            <person name="Li W."/>
            <person name="Munsamy K."/>
            <person name="Piso A."/>
            <person name="Price J.L."/>
            <person name="Sonnekus B."/>
            <person name="Thomas C."/>
            <person name="van der Nest A."/>
            <person name="van Dijk A."/>
            <person name="van Heerden A."/>
            <person name="van Vuuren N."/>
            <person name="Yilmaz N."/>
            <person name="Duong T.A."/>
            <person name="van der Merwe N.A."/>
            <person name="Wingfield M.J."/>
            <person name="Wingfield B.D."/>
        </authorList>
    </citation>
    <scope>NUCLEOTIDE SEQUENCE [LARGE SCALE GENOMIC DNA]</scope>
    <source>
        <strain evidence="4 5">CMW 5346</strain>
    </source>
</reference>
<protein>
    <recommendedName>
        <fullName evidence="3">Kynurenine formamidase</fullName>
        <shortName evidence="3">KFA</shortName>
        <shortName evidence="3">KFase</shortName>
        <ecNumber evidence="3">3.5.1.9</ecNumber>
    </recommendedName>
    <alternativeName>
        <fullName evidence="3">Arylformamidase</fullName>
    </alternativeName>
    <alternativeName>
        <fullName evidence="3">N-formylkynurenine formamidase</fullName>
        <shortName evidence="3">FKF</shortName>
    </alternativeName>
</protein>
<dbReference type="HAMAP" id="MF_03014">
    <property type="entry name" value="KFase"/>
    <property type="match status" value="1"/>
</dbReference>
<dbReference type="EMBL" id="JAWCUI010000047">
    <property type="protein sequence ID" value="KAL1892074.1"/>
    <property type="molecule type" value="Genomic_DNA"/>
</dbReference>
<dbReference type="SUPFAM" id="SSF53474">
    <property type="entry name" value="alpha/beta-Hydrolases"/>
    <property type="match status" value="1"/>
</dbReference>
<name>A0ABR3YUL1_9PEZI</name>
<evidence type="ECO:0000256" key="3">
    <source>
        <dbReference type="HAMAP-Rule" id="MF_03014"/>
    </source>
</evidence>
<organism evidence="4 5">
    <name type="scientific">Sporothrix stenoceras</name>
    <dbReference type="NCBI Taxonomy" id="5173"/>
    <lineage>
        <taxon>Eukaryota</taxon>
        <taxon>Fungi</taxon>
        <taxon>Dikarya</taxon>
        <taxon>Ascomycota</taxon>
        <taxon>Pezizomycotina</taxon>
        <taxon>Sordariomycetes</taxon>
        <taxon>Sordariomycetidae</taxon>
        <taxon>Ophiostomatales</taxon>
        <taxon>Ophiostomataceae</taxon>
        <taxon>Sporothrix</taxon>
    </lineage>
</organism>
<evidence type="ECO:0000313" key="5">
    <source>
        <dbReference type="Proteomes" id="UP001583186"/>
    </source>
</evidence>
<keyword evidence="2 3" id="KW-0823">Tryptophan catabolism</keyword>
<feature type="active site" evidence="3">
    <location>
        <position position="254"/>
    </location>
</feature>
<dbReference type="Gene3D" id="3.40.50.1820">
    <property type="entry name" value="alpha/beta hydrolase"/>
    <property type="match status" value="1"/>
</dbReference>
<comment type="catalytic activity">
    <reaction evidence="3">
        <text>N-formyl-L-kynurenine + H2O = L-kynurenine + formate + H(+)</text>
        <dbReference type="Rhea" id="RHEA:13009"/>
        <dbReference type="ChEBI" id="CHEBI:15377"/>
        <dbReference type="ChEBI" id="CHEBI:15378"/>
        <dbReference type="ChEBI" id="CHEBI:15740"/>
        <dbReference type="ChEBI" id="CHEBI:57959"/>
        <dbReference type="ChEBI" id="CHEBI:58629"/>
        <dbReference type="EC" id="3.5.1.9"/>
    </reaction>
</comment>
<comment type="domain">
    <text evidence="3">The main chain amide nitrogen atoms of the second glycine and its adjacent residue in the HGGXW motif define the oxyanion hole, and stabilize the oxyanion that forms during the nucleophilic attack by the catalytic serine during substrate cleavage.</text>
</comment>
<feature type="active site" evidence="3">
    <location>
        <position position="292"/>
    </location>
</feature>
<feature type="short sequence motif" description="HGGXW" evidence="3">
    <location>
        <begin position="45"/>
        <end position="49"/>
    </location>
</feature>
<evidence type="ECO:0000256" key="2">
    <source>
        <dbReference type="ARBA" id="ARBA00023079"/>
    </source>
</evidence>
<proteinExistence type="inferred from homology"/>
<keyword evidence="1 3" id="KW-0378">Hydrolase</keyword>
<keyword evidence="5" id="KW-1185">Reference proteome</keyword>
<comment type="pathway">
    <text evidence="3">Amino-acid degradation; L-tryptophan degradation via kynurenine pathway; L-kynurenine from L-tryptophan: step 2/2.</text>
</comment>
<comment type="caution">
    <text evidence="4">The sequence shown here is derived from an EMBL/GenBank/DDBJ whole genome shotgun (WGS) entry which is preliminary data.</text>
</comment>
<comment type="similarity">
    <text evidence="3">Belongs to the kynurenine formamidase family.</text>
</comment>
<comment type="function">
    <text evidence="3">Catalyzes the hydrolysis of N-formyl-L-kynurenine to L-kynurenine, the second step in the kynurenine pathway of tryptophan degradation. Kynurenine may be further oxidized to nicotinic acid, NAD(H) and NADP(H). Required for elimination of toxic metabolites.</text>
</comment>
<comment type="subunit">
    <text evidence="3">Homodimer.</text>
</comment>
<dbReference type="InterPro" id="IPR027519">
    <property type="entry name" value="KFase_ver/fungi-typ"/>
</dbReference>
<dbReference type="GO" id="GO:0004061">
    <property type="term" value="F:arylformamidase activity"/>
    <property type="evidence" value="ECO:0007669"/>
    <property type="project" value="UniProtKB-EC"/>
</dbReference>
<gene>
    <name evidence="4" type="primary">BNA7</name>
    <name evidence="4" type="ORF">Sste5346_007229</name>
</gene>
<dbReference type="EC" id="3.5.1.9" evidence="3"/>
<sequence length="316" mass="34395">MTGLAHRQIRYGTESELQTVDIWELPEYERKAASTSDRYWFIYIHGGAWRDPRCLTYTAIPAIGRLLAADSPYVDRSRIAGFASIGYRLSPHPEFPQDPKTTPAEQLRVARHPDHIDDVRAGLAALAQDGPSQNGSPADYLANDRYIIYGHSCGAFLAFQLWMNGDQSKLPPCVIGLEGIYDLRGFVERGGSPAHGGGPGTGFAAALQTIAEGAFGSDRGAWDTASPGRYDCSKLGASKSGKPRLALVAYSPEDELVDGGEMDTMEKALQKGAAKSGGHLRYVDLRDLHGKHDEVHEDGREVARVLTEAVRQLDSL</sequence>